<comment type="cofactor">
    <cofactor evidence="1">
        <name>pantetheine 4'-phosphate</name>
        <dbReference type="ChEBI" id="CHEBI:47942"/>
    </cofactor>
</comment>
<dbReference type="SMART" id="SM00822">
    <property type="entry name" value="PKS_KR"/>
    <property type="match status" value="1"/>
</dbReference>
<dbReference type="Pfam" id="PF00550">
    <property type="entry name" value="PP-binding"/>
    <property type="match status" value="1"/>
</dbReference>
<gene>
    <name evidence="14" type="ORF">FHS32_006086</name>
</gene>
<dbReference type="InterPro" id="IPR010080">
    <property type="entry name" value="Thioester_reductase-like_dom"/>
</dbReference>
<dbReference type="InterPro" id="IPR049552">
    <property type="entry name" value="PKS_DH_N"/>
</dbReference>
<dbReference type="InterPro" id="IPR009081">
    <property type="entry name" value="PP-bd_ACP"/>
</dbReference>
<dbReference type="InterPro" id="IPR049900">
    <property type="entry name" value="PKS_mFAS_DH"/>
</dbReference>
<dbReference type="FunFam" id="1.10.1200.10:FF:000007">
    <property type="entry name" value="Probable polyketide synthase pks17"/>
    <property type="match status" value="1"/>
</dbReference>
<dbReference type="Pfam" id="PF00698">
    <property type="entry name" value="Acyl_transf_1"/>
    <property type="match status" value="1"/>
</dbReference>
<dbReference type="SUPFAM" id="SSF51735">
    <property type="entry name" value="NAD(P)-binding Rossmann-fold domains"/>
    <property type="match status" value="3"/>
</dbReference>
<dbReference type="InterPro" id="IPR016035">
    <property type="entry name" value="Acyl_Trfase/lysoPLipase"/>
</dbReference>
<reference evidence="14 15" key="1">
    <citation type="submission" date="2020-08" db="EMBL/GenBank/DDBJ databases">
        <title>Genomic Encyclopedia of Type Strains, Phase III (KMG-III): the genomes of soil and plant-associated and newly described type strains.</title>
        <authorList>
            <person name="Whitman W."/>
        </authorList>
    </citation>
    <scope>NUCLEOTIDE SEQUENCE [LARGE SCALE GENOMIC DNA]</scope>
    <source>
        <strain evidence="14 15">CECT 3226</strain>
    </source>
</reference>
<dbReference type="PROSITE" id="PS50075">
    <property type="entry name" value="CARRIER"/>
    <property type="match status" value="1"/>
</dbReference>
<dbReference type="SUPFAM" id="SSF55048">
    <property type="entry name" value="Probable ACP-binding domain of malonyl-CoA ACP transacylase"/>
    <property type="match status" value="1"/>
</dbReference>
<dbReference type="InterPro" id="IPR014031">
    <property type="entry name" value="Ketoacyl_synth_C"/>
</dbReference>
<feature type="region of interest" description="C-terminal hotdog fold" evidence="9">
    <location>
        <begin position="1071"/>
        <end position="1209"/>
    </location>
</feature>
<dbReference type="InterPro" id="IPR049551">
    <property type="entry name" value="PKS_DH_C"/>
</dbReference>
<dbReference type="InterPro" id="IPR036291">
    <property type="entry name" value="NAD(P)-bd_dom_sf"/>
</dbReference>
<comment type="caution">
    <text evidence="14">The sequence shown here is derived from an EMBL/GenBank/DDBJ whole genome shotgun (WGS) entry which is preliminary data.</text>
</comment>
<dbReference type="GO" id="GO:0006633">
    <property type="term" value="P:fatty acid biosynthetic process"/>
    <property type="evidence" value="ECO:0007669"/>
    <property type="project" value="InterPro"/>
</dbReference>
<dbReference type="InterPro" id="IPR036736">
    <property type="entry name" value="ACP-like_sf"/>
</dbReference>
<evidence type="ECO:0000259" key="11">
    <source>
        <dbReference type="PROSITE" id="PS50075"/>
    </source>
</evidence>
<dbReference type="GO" id="GO:0004315">
    <property type="term" value="F:3-oxoacyl-[acyl-carrier-protein] synthase activity"/>
    <property type="evidence" value="ECO:0007669"/>
    <property type="project" value="InterPro"/>
</dbReference>
<dbReference type="NCBIfam" id="TIGR01746">
    <property type="entry name" value="Thioester-redct"/>
    <property type="match status" value="1"/>
</dbReference>
<keyword evidence="6" id="KW-0045">Antibiotic biosynthesis</keyword>
<name>A0A7W8FDA0_9ACTN</name>
<evidence type="ECO:0000313" key="14">
    <source>
        <dbReference type="EMBL" id="MBB5129301.1"/>
    </source>
</evidence>
<dbReference type="Pfam" id="PF22953">
    <property type="entry name" value="SpnB_Rossmann"/>
    <property type="match status" value="1"/>
</dbReference>
<evidence type="ECO:0000256" key="1">
    <source>
        <dbReference type="ARBA" id="ARBA00001957"/>
    </source>
</evidence>
<dbReference type="InterPro" id="IPR042104">
    <property type="entry name" value="PKS_dehydratase_sf"/>
</dbReference>
<dbReference type="SMART" id="SM00823">
    <property type="entry name" value="PKS_PP"/>
    <property type="match status" value="1"/>
</dbReference>
<dbReference type="Pfam" id="PF08990">
    <property type="entry name" value="Docking"/>
    <property type="match status" value="1"/>
</dbReference>
<feature type="domain" description="Carrier" evidence="11">
    <location>
        <begin position="1687"/>
        <end position="1762"/>
    </location>
</feature>
<keyword evidence="5" id="KW-0808">Transferase</keyword>
<dbReference type="SMART" id="SM00827">
    <property type="entry name" value="PKS_AT"/>
    <property type="match status" value="1"/>
</dbReference>
<dbReference type="InterPro" id="IPR020841">
    <property type="entry name" value="PKS_Beta-ketoAc_synthase_dom"/>
</dbReference>
<dbReference type="Gene3D" id="3.10.129.110">
    <property type="entry name" value="Polyketide synthase dehydratase"/>
    <property type="match status" value="1"/>
</dbReference>
<dbReference type="Pfam" id="PF07993">
    <property type="entry name" value="NAD_binding_4"/>
    <property type="match status" value="1"/>
</dbReference>
<dbReference type="Pfam" id="PF00109">
    <property type="entry name" value="ketoacyl-synt"/>
    <property type="match status" value="1"/>
</dbReference>
<dbReference type="InterPro" id="IPR050091">
    <property type="entry name" value="PKS_NRPS_Biosynth_Enz"/>
</dbReference>
<dbReference type="InterPro" id="IPR013968">
    <property type="entry name" value="PKS_KR"/>
</dbReference>
<dbReference type="InterPro" id="IPR006162">
    <property type="entry name" value="Ppantetheine_attach_site"/>
</dbReference>
<dbReference type="GO" id="GO:0033068">
    <property type="term" value="P:macrolide biosynthetic process"/>
    <property type="evidence" value="ECO:0007669"/>
    <property type="project" value="UniProtKB-ARBA"/>
</dbReference>
<dbReference type="InterPro" id="IPR057326">
    <property type="entry name" value="KR_dom"/>
</dbReference>
<dbReference type="InterPro" id="IPR014043">
    <property type="entry name" value="Acyl_transferase_dom"/>
</dbReference>
<dbReference type="Gene3D" id="1.10.1200.10">
    <property type="entry name" value="ACP-like"/>
    <property type="match status" value="1"/>
</dbReference>
<dbReference type="Gene3D" id="3.40.366.10">
    <property type="entry name" value="Malonyl-Coenzyme A Acyl Carrier Protein, domain 2"/>
    <property type="match status" value="1"/>
</dbReference>
<dbReference type="PROSITE" id="PS52019">
    <property type="entry name" value="PKS_MFAS_DH"/>
    <property type="match status" value="1"/>
</dbReference>
<dbReference type="Gene3D" id="3.40.47.10">
    <property type="match status" value="1"/>
</dbReference>
<feature type="region of interest" description="N-terminal hotdog fold" evidence="9">
    <location>
        <begin position="933"/>
        <end position="1059"/>
    </location>
</feature>
<dbReference type="Pfam" id="PF08659">
    <property type="entry name" value="KR"/>
    <property type="match status" value="1"/>
</dbReference>
<evidence type="ECO:0000256" key="9">
    <source>
        <dbReference type="PROSITE-ProRule" id="PRU01363"/>
    </source>
</evidence>
<dbReference type="Pfam" id="PF16197">
    <property type="entry name" value="KAsynt_C_assoc"/>
    <property type="match status" value="1"/>
</dbReference>
<dbReference type="PANTHER" id="PTHR43775">
    <property type="entry name" value="FATTY ACID SYNTHASE"/>
    <property type="match status" value="1"/>
</dbReference>
<dbReference type="InterPro" id="IPR013120">
    <property type="entry name" value="FAR_NAD-bd"/>
</dbReference>
<proteinExistence type="predicted"/>
<sequence length="2171" mass="228459">MSNEEKLLAYLKKVTGDLQKARRRVTELESGRDEPIAIVGMACRYPGVSSPDELWQLVMDERDTITDFPADRGWDLDNLYDPDPTKPGRTYVRQAGFVDDATRFDAAFFGISPREALAMDPQQRILLETAWEALEDAGIDPATLKGSKTGVFTGLVEQSYLGLDTPGEFDGYLMTSKLSSMGSGRIAYTLGLEGPAVSIDTACSSSLVALHLAVQSLRSGESTLALAGASYVAATPGGHIDFSQQRGLAQDGRCKPFAASADGIGWSEGVGLLVVERLSDARRNGHDVLAVVRGIAVNQDGASNGLTAPNGPSQERVIRQALRNARLSATEVDAVEAHGTGTTLGDPIEAQALLTTYGQEHTDEQPLWLGSLKSNIGHAQAAAGVGGIIKTVQALRHGILPRSLHAENPTPVVDWSAGAVRLLTEARPWPETGRPRRAGVSAFGASGTNAHVILEQAPPPEPAEPAGQDTDGTPAATVTPTPAVPWVLSAKSPEALRAQAGRLLAHTERHPATDPLDIAYSLATTRSTFPHRAGVIGADLGELREGLRALRDGEPSPHVVQGNAVDGGKTVFVFPGQGGQWDRMAIELLDSSEVFAATIRACEKALAPYVDWSLEDVLRHADGAPSLDRVDVLQPASFAVAVSLAALWRSYGVQPDTVVGSSQGEVAAAYVAGALTLEDAARVAALRSQVAHVLHGRGSIASVALGREELAARLEAEGWGERLSIAVVNGPRSTVVSGDGEALEAFVARCKEDGIRARSFSAAFASHSAQVEEIRDRLVEALAPIRPREGTAQFYSTVTSGPLDTTTLDAEYWYQNLRRPVEFEATARALVDSGHNTFVEVGPHPVLGPVLEESYERAVVVGTLRRDDGGLDRFLTSLGALHTRGGRVDWQTVFTGHDVRAVRLPTYAFQRERYWYAATGVDVTRLGLAPAEHPLLGAAVTVAGAGQTLFTSRISAHTHSWLTDSTVHGAAVLPPSALAELAVRAGDEVGLTAVDELTLHEPLVLATGDGTQVQVVVDAADPGDTTAARPFAVHARPDSGDVPWTRVATGRLSLRAPGATADLSQWPPAGAEAVDPAEAQDRLAADGIATGPAFQGLTGLWRDGDALLAEVRIPDQLRAQAAEFALHPALLEAALHTLPLALGTPAGAGARLATHWSGYQLYAGGATSLRVRFTPDGDAVRVDIADQTGRPIGTIASLTPSAVGAAAVGAGGARSHDSLLRVDWRHLGLTAPERPAALAQLGTDLFDAVQLADVAAAAKAVDAGAVFDAVLTRHTPARDGQGIASVYAATHHALGTVQEWLADNRLEDVPLVWVTRGAVAAGPEDVTDLGAAAVWGLLRTAQSESPGRFVLVDLDDDPASLAALPALVRSGQAQAALRQGRALVPRVTRVGAPAPGATPGGSWNPAGTVLVTGGTGTLGALFAHHLVTAHGVRHLLLTSRSGPAAPGADELRESLRALGAEVTVAACDTADRAALEELLAGLPADRPLTGVVHAAGVLDDGLITAQTPERLDAVLRPKVDAAWHLHELTRDLDLSAFVLFSSLAGVIGGAGQSTYAAANSFLDALAQHRSAHGLPATSVAWGLWEQLGAMAANLDTADIDRIVRAGFRLVASDAGPGMLDTAMALGDPALVGVPVDVEALREQRTSAPLVFQSLARTPVRRTVSESALGAGSLAALLEGKEEAEQLRIVLDLVRAEVAAVLGHFDPSGIRPDQAFPELGFDSLTSVELRNRLGAAAGTRLPASLVFDHPSPAALAGYLHAEFAGGEQGGAEPRVDFAAEIRLADDIRPADEVHLVAEDPEDALLTGVTGFLGAFVLRDLMRTTRARVHVLVRAADQAEALDRVRANLEWYRLWDDIDPGRLRVVVGDLAAPRLGLTEEEFDALARTVDVVYHPGASVNWIHPYATVRAANVLGTEELLRLAARHRTVPLHYVSTTGVFAGPVTRGVPLKVTDPAGPGEVLPNGYTQSKWVTEQIIGIARERGLPVNVYRVDQIAGDQVNGACQTRDFVWLTIKGMLQAGAAPAELPGVFRLMPVDYASAALVAVSRSRTAAGGTYHLCNESHVTFAEVVAYLRAYGYPLDELDRKTWFELVQADPENSAAPLLDAVELLVADSESFYPAIATTETVAALDGTGIACPPVTGELFRKYVEFFADTGYFPAPQESGAGAGASR</sequence>
<dbReference type="InterPro" id="IPR020807">
    <property type="entry name" value="PKS_DH"/>
</dbReference>
<dbReference type="InterPro" id="IPR032821">
    <property type="entry name" value="PKS_assoc"/>
</dbReference>
<evidence type="ECO:0000256" key="10">
    <source>
        <dbReference type="SAM" id="MobiDB-lite"/>
    </source>
</evidence>
<dbReference type="InterPro" id="IPR014030">
    <property type="entry name" value="Ketoacyl_synth_N"/>
</dbReference>
<dbReference type="CDD" id="cd05235">
    <property type="entry name" value="SDR_e1"/>
    <property type="match status" value="1"/>
</dbReference>
<dbReference type="Pfam" id="PF02801">
    <property type="entry name" value="Ketoacyl-synt_C"/>
    <property type="match status" value="1"/>
</dbReference>
<dbReference type="SMART" id="SM01294">
    <property type="entry name" value="PKS_PP_betabranch"/>
    <property type="match status" value="1"/>
</dbReference>
<dbReference type="InterPro" id="IPR001227">
    <property type="entry name" value="Ac_transferase_dom_sf"/>
</dbReference>
<feature type="domain" description="Ketosynthase family 3 (KS3)" evidence="12">
    <location>
        <begin position="33"/>
        <end position="456"/>
    </location>
</feature>
<dbReference type="Pfam" id="PF21089">
    <property type="entry name" value="PKS_DH_N"/>
    <property type="match status" value="1"/>
</dbReference>
<dbReference type="GO" id="GO:0031177">
    <property type="term" value="F:phosphopantetheine binding"/>
    <property type="evidence" value="ECO:0007669"/>
    <property type="project" value="InterPro"/>
</dbReference>
<feature type="region of interest" description="Disordered" evidence="10">
    <location>
        <begin position="456"/>
        <end position="477"/>
    </location>
</feature>
<evidence type="ECO:0000256" key="8">
    <source>
        <dbReference type="ARBA" id="ARBA00023315"/>
    </source>
</evidence>
<keyword evidence="3" id="KW-0596">Phosphopantetheine</keyword>
<evidence type="ECO:0000259" key="13">
    <source>
        <dbReference type="PROSITE" id="PS52019"/>
    </source>
</evidence>
<organism evidence="14 15">
    <name type="scientific">Streptomyces griseoloalbus</name>
    <dbReference type="NCBI Taxonomy" id="67303"/>
    <lineage>
        <taxon>Bacteria</taxon>
        <taxon>Bacillati</taxon>
        <taxon>Actinomycetota</taxon>
        <taxon>Actinomycetes</taxon>
        <taxon>Kitasatosporales</taxon>
        <taxon>Streptomycetaceae</taxon>
        <taxon>Streptomyces</taxon>
    </lineage>
</organism>
<dbReference type="InterPro" id="IPR055123">
    <property type="entry name" value="SpnB-like_Rossmann"/>
</dbReference>
<evidence type="ECO:0000256" key="6">
    <source>
        <dbReference type="ARBA" id="ARBA00023194"/>
    </source>
</evidence>
<evidence type="ECO:0000256" key="3">
    <source>
        <dbReference type="ARBA" id="ARBA00022450"/>
    </source>
</evidence>
<dbReference type="GO" id="GO:0004312">
    <property type="term" value="F:fatty acid synthase activity"/>
    <property type="evidence" value="ECO:0007669"/>
    <property type="project" value="TreeGrafter"/>
</dbReference>
<dbReference type="PROSITE" id="PS00606">
    <property type="entry name" value="KS3_1"/>
    <property type="match status" value="1"/>
</dbReference>
<dbReference type="Gene3D" id="3.30.70.3290">
    <property type="match status" value="1"/>
</dbReference>
<evidence type="ECO:0000256" key="2">
    <source>
        <dbReference type="ARBA" id="ARBA00004792"/>
    </source>
</evidence>
<protein>
    <submittedName>
        <fullName evidence="14">Thioester reductase-like protein</fullName>
    </submittedName>
</protein>
<dbReference type="SUPFAM" id="SSF53901">
    <property type="entry name" value="Thiolase-like"/>
    <property type="match status" value="1"/>
</dbReference>
<comment type="pathway">
    <text evidence="2">Antibiotic biosynthesis.</text>
</comment>
<keyword evidence="8" id="KW-0012">Acyltransferase</keyword>
<accession>A0A7W8FDA0</accession>
<dbReference type="SMART" id="SM00825">
    <property type="entry name" value="PKS_KS"/>
    <property type="match status" value="1"/>
</dbReference>
<dbReference type="InterPro" id="IPR015083">
    <property type="entry name" value="NorB/c/GfsB-D-like_docking"/>
</dbReference>
<evidence type="ECO:0000256" key="4">
    <source>
        <dbReference type="ARBA" id="ARBA00022553"/>
    </source>
</evidence>
<dbReference type="Proteomes" id="UP000568022">
    <property type="component" value="Unassembled WGS sequence"/>
</dbReference>
<dbReference type="InterPro" id="IPR018201">
    <property type="entry name" value="Ketoacyl_synth_AS"/>
</dbReference>
<evidence type="ECO:0000259" key="12">
    <source>
        <dbReference type="PROSITE" id="PS52004"/>
    </source>
</evidence>
<dbReference type="InterPro" id="IPR016036">
    <property type="entry name" value="Malonyl_transacylase_ACP-bd"/>
</dbReference>
<dbReference type="FunFam" id="3.40.47.10:FF:000019">
    <property type="entry name" value="Polyketide synthase type I"/>
    <property type="match status" value="1"/>
</dbReference>
<comment type="caution">
    <text evidence="9">Lacks conserved residue(s) required for the propagation of feature annotation.</text>
</comment>
<dbReference type="CDD" id="cd00833">
    <property type="entry name" value="PKS"/>
    <property type="match status" value="1"/>
</dbReference>
<evidence type="ECO:0000256" key="5">
    <source>
        <dbReference type="ARBA" id="ARBA00022679"/>
    </source>
</evidence>
<keyword evidence="4" id="KW-0597">Phosphoprotein</keyword>
<dbReference type="PROSITE" id="PS00012">
    <property type="entry name" value="PHOSPHOPANTETHEINE"/>
    <property type="match status" value="1"/>
</dbReference>
<dbReference type="InterPro" id="IPR020806">
    <property type="entry name" value="PKS_PP-bd"/>
</dbReference>
<feature type="domain" description="PKS/mFAS DH" evidence="13">
    <location>
        <begin position="933"/>
        <end position="1209"/>
    </location>
</feature>
<dbReference type="InterPro" id="IPR016039">
    <property type="entry name" value="Thiolase-like"/>
</dbReference>
<dbReference type="PROSITE" id="PS52004">
    <property type="entry name" value="KS3_2"/>
    <property type="match status" value="1"/>
</dbReference>
<dbReference type="CDD" id="cd08956">
    <property type="entry name" value="KR_3_FAS_SDR_x"/>
    <property type="match status" value="1"/>
</dbReference>
<dbReference type="SUPFAM" id="SSF47336">
    <property type="entry name" value="ACP-like"/>
    <property type="match status" value="1"/>
</dbReference>
<evidence type="ECO:0000256" key="7">
    <source>
        <dbReference type="ARBA" id="ARBA00023268"/>
    </source>
</evidence>
<dbReference type="Pfam" id="PF14765">
    <property type="entry name" value="PS-DH"/>
    <property type="match status" value="1"/>
</dbReference>
<dbReference type="FunFam" id="3.40.366.10:FF:000002">
    <property type="entry name" value="Probable polyketide synthase 2"/>
    <property type="match status" value="1"/>
</dbReference>
<evidence type="ECO:0000313" key="15">
    <source>
        <dbReference type="Proteomes" id="UP000568022"/>
    </source>
</evidence>
<keyword evidence="7" id="KW-0511">Multifunctional enzyme</keyword>
<dbReference type="SUPFAM" id="SSF52151">
    <property type="entry name" value="FabD/lysophospholipase-like"/>
    <property type="match status" value="1"/>
</dbReference>
<dbReference type="PANTHER" id="PTHR43775:SF51">
    <property type="entry name" value="INACTIVE PHENOLPHTHIOCEROL SYNTHESIS POLYKETIDE SYNTHASE TYPE I PKS1-RELATED"/>
    <property type="match status" value="1"/>
</dbReference>
<dbReference type="Gene3D" id="3.40.50.720">
    <property type="entry name" value="NAD(P)-binding Rossmann-like Domain"/>
    <property type="match status" value="2"/>
</dbReference>
<keyword evidence="15" id="KW-1185">Reference proteome</keyword>
<dbReference type="SMART" id="SM00826">
    <property type="entry name" value="PKS_DH"/>
    <property type="match status" value="1"/>
</dbReference>
<dbReference type="EMBL" id="JACHJE010000017">
    <property type="protein sequence ID" value="MBB5129301.1"/>
    <property type="molecule type" value="Genomic_DNA"/>
</dbReference>